<protein>
    <submittedName>
        <fullName evidence="2">Uncharacterized protein</fullName>
    </submittedName>
</protein>
<accession>A0A368VIP6</accession>
<comment type="caution">
    <text evidence="2">The sequence shown here is derived from an EMBL/GenBank/DDBJ whole genome shotgun (WGS) entry which is preliminary data.</text>
</comment>
<sequence length="423" mass="43856">MVDVAEGSGPVSLLHNLVLDMTGRVDDDAVNSARRMLGAGRLEAAAELLTGCLVAGRIPVAPEEQRCLKEGLEQVHSRPALADRLHVVESPPAEEHRFAAPELPDDDIAEALRPSAGRLTSLRGLWCTSRKTPAGMAYSAVPRRVLLAEVDSEEATIAVGYQILEALDRAGLSCSVDVFSSGTDLPEYHRSALTSARSLLPDTVTTGGSGRTRAPRRNTGGDPAGNTVGEPAAESPAPAFAAAPESPVAEVVSVPDRQGPDSLTELPIVNVAPTDSAPYVPGGDTGQDTVVGLETAGGYAVRDDAVQVGMATGGGPERRYPAPGSDNPRVPAAVDAKLTDRERNLLHKLHEELAQREQDREAPAAGPTGQAAPDEVSDEQADSLSAGRQDPRMATMPGTGGFPPMGAASTPAPGSQEPSSPPQ</sequence>
<evidence type="ECO:0000313" key="3">
    <source>
        <dbReference type="Proteomes" id="UP000253495"/>
    </source>
</evidence>
<dbReference type="EMBL" id="QPJC01000012">
    <property type="protein sequence ID" value="RCW40239.1"/>
    <property type="molecule type" value="Genomic_DNA"/>
</dbReference>
<feature type="compositionally biased region" description="Low complexity" evidence="1">
    <location>
        <begin position="363"/>
        <end position="373"/>
    </location>
</feature>
<dbReference type="Proteomes" id="UP000253495">
    <property type="component" value="Unassembled WGS sequence"/>
</dbReference>
<gene>
    <name evidence="2" type="ORF">DFQ14_112120</name>
</gene>
<name>A0A368VIP6_9ACTN</name>
<feature type="region of interest" description="Disordered" evidence="1">
    <location>
        <begin position="309"/>
        <end position="331"/>
    </location>
</feature>
<organism evidence="2 3">
    <name type="scientific">Halopolyspora algeriensis</name>
    <dbReference type="NCBI Taxonomy" id="1500506"/>
    <lineage>
        <taxon>Bacteria</taxon>
        <taxon>Bacillati</taxon>
        <taxon>Actinomycetota</taxon>
        <taxon>Actinomycetes</taxon>
        <taxon>Actinomycetes incertae sedis</taxon>
        <taxon>Halopolyspora</taxon>
    </lineage>
</organism>
<feature type="region of interest" description="Disordered" evidence="1">
    <location>
        <begin position="199"/>
        <end position="258"/>
    </location>
</feature>
<feature type="region of interest" description="Disordered" evidence="1">
    <location>
        <begin position="355"/>
        <end position="423"/>
    </location>
</feature>
<dbReference type="AlphaFoldDB" id="A0A368VIP6"/>
<proteinExistence type="predicted"/>
<evidence type="ECO:0000256" key="1">
    <source>
        <dbReference type="SAM" id="MobiDB-lite"/>
    </source>
</evidence>
<feature type="compositionally biased region" description="Polar residues" evidence="1">
    <location>
        <begin position="412"/>
        <end position="423"/>
    </location>
</feature>
<evidence type="ECO:0000313" key="2">
    <source>
        <dbReference type="EMBL" id="RCW40239.1"/>
    </source>
</evidence>
<reference evidence="2 3" key="1">
    <citation type="submission" date="2018-07" db="EMBL/GenBank/DDBJ databases">
        <title>Genomic Encyclopedia of Type Strains, Phase III (KMG-III): the genomes of soil and plant-associated and newly described type strains.</title>
        <authorList>
            <person name="Whitman W."/>
        </authorList>
    </citation>
    <scope>NUCLEOTIDE SEQUENCE [LARGE SCALE GENOMIC DNA]</scope>
    <source>
        <strain evidence="2 3">CECT 8575</strain>
    </source>
</reference>
<keyword evidence="3" id="KW-1185">Reference proteome</keyword>
<feature type="compositionally biased region" description="Low complexity" evidence="1">
    <location>
        <begin position="230"/>
        <end position="255"/>
    </location>
</feature>
<dbReference type="RefSeq" id="WP_246195846.1">
    <property type="nucleotide sequence ID" value="NZ_QPJC01000012.1"/>
</dbReference>